<dbReference type="EMBL" id="ML170181">
    <property type="protein sequence ID" value="TDL21414.1"/>
    <property type="molecule type" value="Genomic_DNA"/>
</dbReference>
<keyword evidence="2" id="KW-1133">Transmembrane helix</keyword>
<feature type="compositionally biased region" description="Polar residues" evidence="1">
    <location>
        <begin position="355"/>
        <end position="370"/>
    </location>
</feature>
<dbReference type="VEuPathDB" id="FungiDB:BD410DRAFT_898979"/>
<name>A0A4Y7Q1A1_9AGAM</name>
<gene>
    <name evidence="3" type="ORF">BD410DRAFT_898979</name>
</gene>
<keyword evidence="4" id="KW-1185">Reference proteome</keyword>
<evidence type="ECO:0000313" key="4">
    <source>
        <dbReference type="Proteomes" id="UP000294933"/>
    </source>
</evidence>
<dbReference type="OrthoDB" id="3062174at2759"/>
<feature type="transmembrane region" description="Helical" evidence="2">
    <location>
        <begin position="35"/>
        <end position="52"/>
    </location>
</feature>
<reference evidence="3 4" key="1">
    <citation type="submission" date="2018-06" db="EMBL/GenBank/DDBJ databases">
        <title>A transcriptomic atlas of mushroom development highlights an independent origin of complex multicellularity.</title>
        <authorList>
            <consortium name="DOE Joint Genome Institute"/>
            <person name="Krizsan K."/>
            <person name="Almasi E."/>
            <person name="Merenyi Z."/>
            <person name="Sahu N."/>
            <person name="Viragh M."/>
            <person name="Koszo T."/>
            <person name="Mondo S."/>
            <person name="Kiss B."/>
            <person name="Balint B."/>
            <person name="Kues U."/>
            <person name="Barry K."/>
            <person name="Hegedus J.C."/>
            <person name="Henrissat B."/>
            <person name="Johnson J."/>
            <person name="Lipzen A."/>
            <person name="Ohm R."/>
            <person name="Nagy I."/>
            <person name="Pangilinan J."/>
            <person name="Yan J."/>
            <person name="Xiong Y."/>
            <person name="Grigoriev I.V."/>
            <person name="Hibbett D.S."/>
            <person name="Nagy L.G."/>
        </authorList>
    </citation>
    <scope>NUCLEOTIDE SEQUENCE [LARGE SCALE GENOMIC DNA]</scope>
    <source>
        <strain evidence="3 4">SZMC22713</strain>
    </source>
</reference>
<evidence type="ECO:0000256" key="1">
    <source>
        <dbReference type="SAM" id="MobiDB-lite"/>
    </source>
</evidence>
<dbReference type="AlphaFoldDB" id="A0A4Y7Q1A1"/>
<evidence type="ECO:0008006" key="5">
    <source>
        <dbReference type="Google" id="ProtNLM"/>
    </source>
</evidence>
<feature type="compositionally biased region" description="Polar residues" evidence="1">
    <location>
        <begin position="484"/>
        <end position="495"/>
    </location>
</feature>
<evidence type="ECO:0000256" key="2">
    <source>
        <dbReference type="SAM" id="Phobius"/>
    </source>
</evidence>
<feature type="region of interest" description="Disordered" evidence="1">
    <location>
        <begin position="482"/>
        <end position="513"/>
    </location>
</feature>
<protein>
    <recommendedName>
        <fullName evidence="5">Transmembrane protein</fullName>
    </recommendedName>
</protein>
<evidence type="ECO:0000313" key="3">
    <source>
        <dbReference type="EMBL" id="TDL21414.1"/>
    </source>
</evidence>
<feature type="region of interest" description="Disordered" evidence="1">
    <location>
        <begin position="347"/>
        <end position="370"/>
    </location>
</feature>
<organism evidence="3 4">
    <name type="scientific">Rickenella mellea</name>
    <dbReference type="NCBI Taxonomy" id="50990"/>
    <lineage>
        <taxon>Eukaryota</taxon>
        <taxon>Fungi</taxon>
        <taxon>Dikarya</taxon>
        <taxon>Basidiomycota</taxon>
        <taxon>Agaricomycotina</taxon>
        <taxon>Agaricomycetes</taxon>
        <taxon>Hymenochaetales</taxon>
        <taxon>Rickenellaceae</taxon>
        <taxon>Rickenella</taxon>
    </lineage>
</organism>
<keyword evidence="2" id="KW-0812">Transmembrane</keyword>
<sequence>MAMRVELCSEVIIQSYAQLNADTNADFKLTDPRNIHLRICAFLFLLVGIAAANHDLDRTKDLTRQVACVVARPPRGSDDTETSCPPDTCRPFDKVQASPGYRTLLKWLDSRSAWRFGARCTSPTCHLNDASDVDADNLLRNSVQSGHYARNIPEPTPSTSAQNHGWTTLQILVPVIVGIGIFSLCLSIFILYRRRLRARYGPVSAVDRTNSSRVLMNKNEQTSTPPSSLRRAWTHAKLQQPRKFGIFPNVKAVHSRDRLSEWSIDLDDVERDGEANGTNHSRRLSSSSLIASMPVVRPAHDSVSLPEDPLPQIQNASASVKLGKPLRGVVKDREGRKPMAHVVSAPPRRGFNIYDSDSNSPTTMNTSRQSVDSRARQLGALAFSSPTRGVESPENENIENRDVLLISREGEDFSIITSPTTETGHTLASGSSRLAFPFPPPPSAHLFTPAKGPNMQLPDPSFPAMTSANPFSRPLPGVPPPHLAQNQLHDNSNPATGAIRPAPASVDALPGPDVPTSSNSLVGHDRESMMLSAAPSSENEYTVPNPFVYGFSVENTRIRDPPQLHDMSSKISIE</sequence>
<proteinExistence type="predicted"/>
<dbReference type="Proteomes" id="UP000294933">
    <property type="component" value="Unassembled WGS sequence"/>
</dbReference>
<accession>A0A4Y7Q1A1</accession>
<keyword evidence="2" id="KW-0472">Membrane</keyword>
<feature type="transmembrane region" description="Helical" evidence="2">
    <location>
        <begin position="171"/>
        <end position="192"/>
    </location>
</feature>